<evidence type="ECO:0000259" key="13">
    <source>
        <dbReference type="PROSITE" id="PS50157"/>
    </source>
</evidence>
<dbReference type="Pfam" id="PF22996">
    <property type="entry name" value="C2H2-2nd_BIRD-IDD"/>
    <property type="match status" value="1"/>
</dbReference>
<evidence type="ECO:0000256" key="7">
    <source>
        <dbReference type="ARBA" id="ARBA00023163"/>
    </source>
</evidence>
<evidence type="ECO:0000256" key="10">
    <source>
        <dbReference type="ARBA" id="ARBA00083437"/>
    </source>
</evidence>
<dbReference type="InterPro" id="IPR031140">
    <property type="entry name" value="IDD1-16"/>
</dbReference>
<keyword evidence="5" id="KW-0805">Transcription regulation</keyword>
<reference evidence="14" key="1">
    <citation type="journal article" date="2018" name="DNA Res.">
        <title>Multiple hybrid de novo genome assembly of finger millet, an orphan allotetraploid crop.</title>
        <authorList>
            <person name="Hatakeyama M."/>
            <person name="Aluri S."/>
            <person name="Balachadran M.T."/>
            <person name="Sivarajan S.R."/>
            <person name="Patrignani A."/>
            <person name="Gruter S."/>
            <person name="Poveda L."/>
            <person name="Shimizu-Inatsugi R."/>
            <person name="Baeten J."/>
            <person name="Francoijs K.J."/>
            <person name="Nataraja K.N."/>
            <person name="Reddy Y.A.N."/>
            <person name="Phadnis S."/>
            <person name="Ravikumar R.L."/>
            <person name="Schlapbach R."/>
            <person name="Sreeman S.M."/>
            <person name="Shimizu K.K."/>
        </authorList>
    </citation>
    <scope>NUCLEOTIDE SEQUENCE</scope>
</reference>
<dbReference type="AlphaFoldDB" id="A0AAV5FB83"/>
<dbReference type="GO" id="GO:0005634">
    <property type="term" value="C:nucleus"/>
    <property type="evidence" value="ECO:0007669"/>
    <property type="project" value="TreeGrafter"/>
</dbReference>
<dbReference type="InterPro" id="IPR055186">
    <property type="entry name" value="C2H2-2nd_BIRD-IDD"/>
</dbReference>
<keyword evidence="15" id="KW-1185">Reference proteome</keyword>
<dbReference type="Pfam" id="PF22995">
    <property type="entry name" value="C2CH-3rd_BIRD-IDD"/>
    <property type="match status" value="1"/>
</dbReference>
<evidence type="ECO:0000256" key="9">
    <source>
        <dbReference type="ARBA" id="ARBA00072973"/>
    </source>
</evidence>
<feature type="compositionally biased region" description="Polar residues" evidence="12">
    <location>
        <begin position="363"/>
        <end position="375"/>
    </location>
</feature>
<evidence type="ECO:0000256" key="6">
    <source>
        <dbReference type="ARBA" id="ARBA00023159"/>
    </source>
</evidence>
<dbReference type="SUPFAM" id="SSF57667">
    <property type="entry name" value="beta-beta-alpha zinc fingers"/>
    <property type="match status" value="1"/>
</dbReference>
<dbReference type="GO" id="GO:0003700">
    <property type="term" value="F:DNA-binding transcription factor activity"/>
    <property type="evidence" value="ECO:0007669"/>
    <property type="project" value="TreeGrafter"/>
</dbReference>
<comment type="caution">
    <text evidence="14">The sequence shown here is derived from an EMBL/GenBank/DDBJ whole genome shotgun (WGS) entry which is preliminary data.</text>
</comment>
<dbReference type="PROSITE" id="PS50157">
    <property type="entry name" value="ZINC_FINGER_C2H2_2"/>
    <property type="match status" value="1"/>
</dbReference>
<accession>A0AAV5FB83</accession>
<dbReference type="PANTHER" id="PTHR10593">
    <property type="entry name" value="SERINE/THREONINE-PROTEIN KINASE RIO"/>
    <property type="match status" value="1"/>
</dbReference>
<evidence type="ECO:0000256" key="11">
    <source>
        <dbReference type="PROSITE-ProRule" id="PRU00042"/>
    </source>
</evidence>
<keyword evidence="6" id="KW-0010">Activator</keyword>
<dbReference type="SMART" id="SM00355">
    <property type="entry name" value="ZnF_C2H2"/>
    <property type="match status" value="2"/>
</dbReference>
<dbReference type="GO" id="GO:0008270">
    <property type="term" value="F:zinc ion binding"/>
    <property type="evidence" value="ECO:0007669"/>
    <property type="project" value="UniProtKB-KW"/>
</dbReference>
<keyword evidence="2" id="KW-0677">Repeat</keyword>
<evidence type="ECO:0000256" key="8">
    <source>
        <dbReference type="ARBA" id="ARBA00059785"/>
    </source>
</evidence>
<keyword evidence="1" id="KW-0479">Metal-binding</keyword>
<name>A0AAV5FB83_ELECO</name>
<evidence type="ECO:0000313" key="14">
    <source>
        <dbReference type="EMBL" id="GJN32148.1"/>
    </source>
</evidence>
<evidence type="ECO:0000256" key="1">
    <source>
        <dbReference type="ARBA" id="ARBA00022723"/>
    </source>
</evidence>
<evidence type="ECO:0000313" key="15">
    <source>
        <dbReference type="Proteomes" id="UP001054889"/>
    </source>
</evidence>
<evidence type="ECO:0000256" key="4">
    <source>
        <dbReference type="ARBA" id="ARBA00022833"/>
    </source>
</evidence>
<feature type="region of interest" description="Disordered" evidence="12">
    <location>
        <begin position="361"/>
        <end position="441"/>
    </location>
</feature>
<dbReference type="EMBL" id="BQKI01000083">
    <property type="protein sequence ID" value="GJN32148.1"/>
    <property type="molecule type" value="Genomic_DNA"/>
</dbReference>
<dbReference type="InterPro" id="IPR055187">
    <property type="entry name" value="C2CH-3rd_BIRD-IDD"/>
</dbReference>
<evidence type="ECO:0000256" key="2">
    <source>
        <dbReference type="ARBA" id="ARBA00022737"/>
    </source>
</evidence>
<evidence type="ECO:0000256" key="3">
    <source>
        <dbReference type="ARBA" id="ARBA00022771"/>
    </source>
</evidence>
<dbReference type="PANTHER" id="PTHR10593:SF236">
    <property type="entry name" value="PROTEIN INDETERMINATE-DOMAIN 11"/>
    <property type="match status" value="1"/>
</dbReference>
<sequence>MMLKDLAAIQQQQQMAAEENMSNLTSASGDQASVSSHPLPPPAKKKRSLPGNPDPDAEVIALSPKTLMATNRYVCEVCGKGFQRDQNLQLHRRGHNLPWKLKQRNPKEAARKKVYVCPEAGCVHHDPARALGDLTGIKKHFSRKHGEKKWKCERCAKRYAVHSDWKAHSKVCGTREYRCDCGTLFSRRDSFITHRAFCDALAEESARAVTAAVAGQHQQQHPGTMLFPQAAGSGMMQLPPVSVLDPSTQPLGGGLSLQEMCLKREQHQQFIGTQSSWLTASQQQQMEMEMAPGNVLLGSARLDHHHQEHVGSSTPESSSAAQQPAAAGLAFGFSPSSAAASTAHMSATALLQKAAQMGATLSRPGTNQGQMAGSHSTTTTTNNVATSPATPSAPAATTSNVTTSATTGLNFGASHFGPPDARGDRQVIRGNNNAGGGGNDGLTRDFLGLRAFSNGDILSMAGFDPCMSSASSAAAYEQGHHQSAKPWQV</sequence>
<dbReference type="InterPro" id="IPR036236">
    <property type="entry name" value="Znf_C2H2_sf"/>
</dbReference>
<organism evidence="14 15">
    <name type="scientific">Eleusine coracana subsp. coracana</name>
    <dbReference type="NCBI Taxonomy" id="191504"/>
    <lineage>
        <taxon>Eukaryota</taxon>
        <taxon>Viridiplantae</taxon>
        <taxon>Streptophyta</taxon>
        <taxon>Embryophyta</taxon>
        <taxon>Tracheophyta</taxon>
        <taxon>Spermatophyta</taxon>
        <taxon>Magnoliopsida</taxon>
        <taxon>Liliopsida</taxon>
        <taxon>Poales</taxon>
        <taxon>Poaceae</taxon>
        <taxon>PACMAD clade</taxon>
        <taxon>Chloridoideae</taxon>
        <taxon>Cynodonteae</taxon>
        <taxon>Eleusininae</taxon>
        <taxon>Eleusine</taxon>
    </lineage>
</organism>
<feature type="domain" description="C2H2-type" evidence="13">
    <location>
        <begin position="73"/>
        <end position="95"/>
    </location>
</feature>
<dbReference type="Proteomes" id="UP001054889">
    <property type="component" value="Unassembled WGS sequence"/>
</dbReference>
<feature type="compositionally biased region" description="Low complexity" evidence="12">
    <location>
        <begin position="7"/>
        <end position="17"/>
    </location>
</feature>
<gene>
    <name evidence="14" type="primary">gb20628</name>
    <name evidence="14" type="ORF">PR202_gb20628</name>
</gene>
<keyword evidence="7" id="KW-0804">Transcription</keyword>
<dbReference type="FunFam" id="3.30.160.60:FF:000131">
    <property type="entry name" value="protein indeterminate-domain 5, chloroplastic-like"/>
    <property type="match status" value="1"/>
</dbReference>
<comment type="function">
    <text evidence="8">Transcription activator that acts as a flowering master switch in both long and short days, independently of the circadian clock. Promotes flowering upstream of HD1 by up-regulating FTL1, FTL4, FTL5, FTL6, EHD1, HD3A and RFT1. Seems to repress FTL11 expression. May recognize the consensus motif 5'-TTTGTCGTAAT-3' in target gene promoters.</text>
</comment>
<dbReference type="InterPro" id="IPR055185">
    <property type="entry name" value="C2CH-4th_BIRD-IDD"/>
</dbReference>
<dbReference type="FunFam" id="3.30.160.60:FF:000554">
    <property type="entry name" value="protein indeterminate-domain 12-like"/>
    <property type="match status" value="1"/>
</dbReference>
<reference evidence="14" key="2">
    <citation type="submission" date="2021-12" db="EMBL/GenBank/DDBJ databases">
        <title>Resequencing data analysis of finger millet.</title>
        <authorList>
            <person name="Hatakeyama M."/>
            <person name="Aluri S."/>
            <person name="Balachadran M.T."/>
            <person name="Sivarajan S.R."/>
            <person name="Poveda L."/>
            <person name="Shimizu-Inatsugi R."/>
            <person name="Schlapbach R."/>
            <person name="Sreeman S.M."/>
            <person name="Shimizu K.K."/>
        </authorList>
    </citation>
    <scope>NUCLEOTIDE SEQUENCE</scope>
</reference>
<dbReference type="PROSITE" id="PS00028">
    <property type="entry name" value="ZINC_FINGER_C2H2_1"/>
    <property type="match status" value="1"/>
</dbReference>
<evidence type="ECO:0000256" key="12">
    <source>
        <dbReference type="SAM" id="MobiDB-lite"/>
    </source>
</evidence>
<proteinExistence type="predicted"/>
<feature type="compositionally biased region" description="Low complexity" evidence="12">
    <location>
        <begin position="376"/>
        <end position="407"/>
    </location>
</feature>
<dbReference type="Pfam" id="PF22992">
    <property type="entry name" value="C2CH-4th_BIRD-IDD"/>
    <property type="match status" value="1"/>
</dbReference>
<feature type="region of interest" description="Disordered" evidence="12">
    <location>
        <begin position="1"/>
        <end position="57"/>
    </location>
</feature>
<keyword evidence="3 11" id="KW-0863">Zinc-finger</keyword>
<dbReference type="Gene3D" id="3.30.160.60">
    <property type="entry name" value="Classic Zinc Finger"/>
    <property type="match status" value="2"/>
</dbReference>
<feature type="compositionally biased region" description="Polar residues" evidence="12">
    <location>
        <begin position="20"/>
        <end position="36"/>
    </location>
</feature>
<evidence type="ECO:0000256" key="5">
    <source>
        <dbReference type="ARBA" id="ARBA00023015"/>
    </source>
</evidence>
<dbReference type="InterPro" id="IPR013087">
    <property type="entry name" value="Znf_C2H2_type"/>
</dbReference>
<keyword evidence="4" id="KW-0862">Zinc</keyword>
<protein>
    <recommendedName>
        <fullName evidence="9">Protein EARLY HEADING DATE 2</fullName>
    </recommendedName>
    <alternativeName>
        <fullName evidence="10">Protein RICE INDETERMINATE 1</fullName>
    </alternativeName>
</protein>